<sequence>MLWAKDDAMNPTSPHGDAATSHTDATSAPEPTGPLKGLRVLDLSRILAGPACTQWLGDLGCDVVKVERPGRGDDTRHWGPNYVHDTNGDPTLESAYYLSANRNKRSLAVDIAKPAGAALIRELVPHFDIVVENFKVGGLARYGLDYASLRPLHPGLIYCSITGFGQSGPYAHRAGYDYLAQGMGGFMSLTGAPDGEPIKAGVAVADIMCGMFACNAIVAALYHRERSGEGQYLDLSLLDSQVGMLFYEGLNYLSTGEIPVRRGNGHPNIVPYQVFEASDGYFILAVGNDDQFKRFCVFAGLVELADDPRFATNNARVKNRTELTHLIAAQTTKKTAAQWIAGLEEIDVPSAPVNTMDRVFADPQVLHREMRITMAQTSAGNVPVDLIGNPMKFSKTPVNYRQSPPGLGEHTDSVLGEFLDLDPQALQALKDDGVI</sequence>
<dbReference type="Gene3D" id="3.40.50.10540">
    <property type="entry name" value="Crotonobetainyl-coa:carnitine coa-transferase, domain 1"/>
    <property type="match status" value="1"/>
</dbReference>
<evidence type="ECO:0000313" key="3">
    <source>
        <dbReference type="EMBL" id="TCS64959.1"/>
    </source>
</evidence>
<keyword evidence="4" id="KW-1185">Reference proteome</keyword>
<evidence type="ECO:0000256" key="1">
    <source>
        <dbReference type="ARBA" id="ARBA00022679"/>
    </source>
</evidence>
<organism evidence="3 4">
    <name type="scientific">Varunaivibrio sulfuroxidans</name>
    <dbReference type="NCBI Taxonomy" id="1773489"/>
    <lineage>
        <taxon>Bacteria</taxon>
        <taxon>Pseudomonadati</taxon>
        <taxon>Pseudomonadota</taxon>
        <taxon>Alphaproteobacteria</taxon>
        <taxon>Rhodospirillales</taxon>
        <taxon>Magnetovibrionaceae</taxon>
        <taxon>Varunaivibrio</taxon>
    </lineage>
</organism>
<dbReference type="PANTHER" id="PTHR48207">
    <property type="entry name" value="SUCCINATE--HYDROXYMETHYLGLUTARATE COA-TRANSFERASE"/>
    <property type="match status" value="1"/>
</dbReference>
<gene>
    <name evidence="3" type="ORF">EDD55_101290</name>
</gene>
<dbReference type="GO" id="GO:0008410">
    <property type="term" value="F:CoA-transferase activity"/>
    <property type="evidence" value="ECO:0007669"/>
    <property type="project" value="TreeGrafter"/>
</dbReference>
<evidence type="ECO:0000313" key="4">
    <source>
        <dbReference type="Proteomes" id="UP000295304"/>
    </source>
</evidence>
<dbReference type="Pfam" id="PF02515">
    <property type="entry name" value="CoA_transf_3"/>
    <property type="match status" value="1"/>
</dbReference>
<dbReference type="InterPro" id="IPR023606">
    <property type="entry name" value="CoA-Trfase_III_dom_1_sf"/>
</dbReference>
<dbReference type="PANTHER" id="PTHR48207:SF3">
    <property type="entry name" value="SUCCINATE--HYDROXYMETHYLGLUTARATE COA-TRANSFERASE"/>
    <property type="match status" value="1"/>
</dbReference>
<keyword evidence="1 3" id="KW-0808">Transferase</keyword>
<dbReference type="EMBL" id="SLZW01000001">
    <property type="protein sequence ID" value="TCS64959.1"/>
    <property type="molecule type" value="Genomic_DNA"/>
</dbReference>
<dbReference type="SUPFAM" id="SSF89796">
    <property type="entry name" value="CoA-transferase family III (CaiB/BaiF)"/>
    <property type="match status" value="1"/>
</dbReference>
<comment type="caution">
    <text evidence="3">The sequence shown here is derived from an EMBL/GenBank/DDBJ whole genome shotgun (WGS) entry which is preliminary data.</text>
</comment>
<protein>
    <submittedName>
        <fullName evidence="3">Crotonobetainyl-CoA:carnitine CoA-transferase CaiB-like acyl-CoA transferase</fullName>
    </submittedName>
</protein>
<feature type="compositionally biased region" description="Low complexity" evidence="2">
    <location>
        <begin position="17"/>
        <end position="28"/>
    </location>
</feature>
<dbReference type="Proteomes" id="UP000295304">
    <property type="component" value="Unassembled WGS sequence"/>
</dbReference>
<name>A0A4R3JFN9_9PROT</name>
<evidence type="ECO:0000256" key="2">
    <source>
        <dbReference type="SAM" id="MobiDB-lite"/>
    </source>
</evidence>
<reference evidence="3 4" key="1">
    <citation type="submission" date="2019-03" db="EMBL/GenBank/DDBJ databases">
        <title>Genomic Encyclopedia of Type Strains, Phase IV (KMG-IV): sequencing the most valuable type-strain genomes for metagenomic binning, comparative biology and taxonomic classification.</title>
        <authorList>
            <person name="Goeker M."/>
        </authorList>
    </citation>
    <scope>NUCLEOTIDE SEQUENCE [LARGE SCALE GENOMIC DNA]</scope>
    <source>
        <strain evidence="3 4">DSM 101688</strain>
    </source>
</reference>
<dbReference type="InterPro" id="IPR044855">
    <property type="entry name" value="CoA-Trfase_III_dom3_sf"/>
</dbReference>
<dbReference type="Gene3D" id="3.30.1540.10">
    <property type="entry name" value="formyl-coa transferase, domain 3"/>
    <property type="match status" value="1"/>
</dbReference>
<dbReference type="InterPro" id="IPR003673">
    <property type="entry name" value="CoA-Trfase_fam_III"/>
</dbReference>
<dbReference type="InterPro" id="IPR050483">
    <property type="entry name" value="CoA-transferase_III_domain"/>
</dbReference>
<proteinExistence type="predicted"/>
<accession>A0A4R3JFN9</accession>
<feature type="region of interest" description="Disordered" evidence="2">
    <location>
        <begin position="1"/>
        <end position="34"/>
    </location>
</feature>
<dbReference type="AlphaFoldDB" id="A0A4R3JFN9"/>